<dbReference type="InterPro" id="IPR058379">
    <property type="entry name" value="DUF8066"/>
</dbReference>
<reference evidence="3 4" key="1">
    <citation type="journal article" date="2019" name="Int. J. Syst. Evol. Microbiol.">
        <title>The Global Catalogue of Microorganisms (GCM) 10K type strain sequencing project: providing services to taxonomists for standard genome sequencing and annotation.</title>
        <authorList>
            <consortium name="The Broad Institute Genomics Platform"/>
            <consortium name="The Broad Institute Genome Sequencing Center for Infectious Disease"/>
            <person name="Wu L."/>
            <person name="Ma J."/>
        </authorList>
    </citation>
    <scope>NUCLEOTIDE SEQUENCE [LARGE SCALE GENOMIC DNA]</scope>
    <source>
        <strain evidence="3 4">CGMCC 1.10387</strain>
    </source>
</reference>
<feature type="region of interest" description="Disordered" evidence="1">
    <location>
        <begin position="72"/>
        <end position="144"/>
    </location>
</feature>
<feature type="transmembrane region" description="Helical" evidence="2">
    <location>
        <begin position="36"/>
        <end position="59"/>
    </location>
</feature>
<proteinExistence type="predicted"/>
<feature type="compositionally biased region" description="Basic and acidic residues" evidence="1">
    <location>
        <begin position="72"/>
        <end position="96"/>
    </location>
</feature>
<keyword evidence="2" id="KW-0812">Transmembrane</keyword>
<gene>
    <name evidence="3" type="ORF">ACFSAS_02390</name>
</gene>
<accession>A0ABD6DQN2</accession>
<feature type="compositionally biased region" description="Acidic residues" evidence="1">
    <location>
        <begin position="121"/>
        <end position="144"/>
    </location>
</feature>
<comment type="caution">
    <text evidence="3">The sequence shown here is derived from an EMBL/GenBank/DDBJ whole genome shotgun (WGS) entry which is preliminary data.</text>
</comment>
<dbReference type="RefSeq" id="WP_256308057.1">
    <property type="nucleotide sequence ID" value="NZ_JANHAW010000002.1"/>
</dbReference>
<keyword evidence="4" id="KW-1185">Reference proteome</keyword>
<evidence type="ECO:0000313" key="3">
    <source>
        <dbReference type="EMBL" id="MFD1684454.1"/>
    </source>
</evidence>
<protein>
    <submittedName>
        <fullName evidence="3">Yip1 family protein</fullName>
    </submittedName>
</protein>
<name>A0ABD6DQN2_9EURY</name>
<dbReference type="Pfam" id="PF26262">
    <property type="entry name" value="DUF8066"/>
    <property type="match status" value="1"/>
</dbReference>
<dbReference type="AlphaFoldDB" id="A0ABD6DQN2"/>
<evidence type="ECO:0000256" key="1">
    <source>
        <dbReference type="SAM" id="MobiDB-lite"/>
    </source>
</evidence>
<keyword evidence="2" id="KW-0472">Membrane</keyword>
<sequence>MPSEFPPPLSDRVKLAAAVVLLVTFVYSFVIAAQILLWFVLVGIAAGIYIAWLLVLAVFRLVEAVERLAAAKEDEVRDRREMAGIEAERASREHVAGAEPDPDASVGAASGGIGRDRAGDGTEEEPENDGPDEEPDRDGPDEER</sequence>
<feature type="transmembrane region" description="Helical" evidence="2">
    <location>
        <begin position="12"/>
        <end position="30"/>
    </location>
</feature>
<organism evidence="3 4">
    <name type="scientific">Halobellus litoreus</name>
    <dbReference type="NCBI Taxonomy" id="755310"/>
    <lineage>
        <taxon>Archaea</taxon>
        <taxon>Methanobacteriati</taxon>
        <taxon>Methanobacteriota</taxon>
        <taxon>Stenosarchaea group</taxon>
        <taxon>Halobacteria</taxon>
        <taxon>Halobacteriales</taxon>
        <taxon>Haloferacaceae</taxon>
        <taxon>Halobellus</taxon>
    </lineage>
</organism>
<dbReference type="Proteomes" id="UP001597092">
    <property type="component" value="Unassembled WGS sequence"/>
</dbReference>
<dbReference type="EMBL" id="JBHUDP010000001">
    <property type="protein sequence ID" value="MFD1684454.1"/>
    <property type="molecule type" value="Genomic_DNA"/>
</dbReference>
<evidence type="ECO:0000256" key="2">
    <source>
        <dbReference type="SAM" id="Phobius"/>
    </source>
</evidence>
<evidence type="ECO:0000313" key="4">
    <source>
        <dbReference type="Proteomes" id="UP001597092"/>
    </source>
</evidence>
<keyword evidence="2" id="KW-1133">Transmembrane helix</keyword>